<dbReference type="EMBL" id="JAHRIQ010092711">
    <property type="protein sequence ID" value="MEQ2250424.1"/>
    <property type="molecule type" value="Genomic_DNA"/>
</dbReference>
<dbReference type="Proteomes" id="UP001482620">
    <property type="component" value="Unassembled WGS sequence"/>
</dbReference>
<evidence type="ECO:0000313" key="2">
    <source>
        <dbReference type="Proteomes" id="UP001482620"/>
    </source>
</evidence>
<gene>
    <name evidence="1" type="ORF">ILYODFUR_000682</name>
</gene>
<accession>A0ABV0V085</accession>
<sequence length="109" mass="12355">MFYTFGVILKQDHKQDAVIQFSPAVMADKQDFCHHVLPTRRSRVESSATEKGLLLCLLTNAFLHCLHTRFYDVRGLTLGSSSKQFHFPISSTSLLCSMEYLRSNDAVSL</sequence>
<proteinExistence type="predicted"/>
<comment type="caution">
    <text evidence="1">The sequence shown here is derived from an EMBL/GenBank/DDBJ whole genome shotgun (WGS) entry which is preliminary data.</text>
</comment>
<evidence type="ECO:0000313" key="1">
    <source>
        <dbReference type="EMBL" id="MEQ2250424.1"/>
    </source>
</evidence>
<organism evidence="1 2">
    <name type="scientific">Ilyodon furcidens</name>
    <name type="common">goldbreast splitfin</name>
    <dbReference type="NCBI Taxonomy" id="33524"/>
    <lineage>
        <taxon>Eukaryota</taxon>
        <taxon>Metazoa</taxon>
        <taxon>Chordata</taxon>
        <taxon>Craniata</taxon>
        <taxon>Vertebrata</taxon>
        <taxon>Euteleostomi</taxon>
        <taxon>Actinopterygii</taxon>
        <taxon>Neopterygii</taxon>
        <taxon>Teleostei</taxon>
        <taxon>Neoteleostei</taxon>
        <taxon>Acanthomorphata</taxon>
        <taxon>Ovalentaria</taxon>
        <taxon>Atherinomorphae</taxon>
        <taxon>Cyprinodontiformes</taxon>
        <taxon>Goodeidae</taxon>
        <taxon>Ilyodon</taxon>
    </lineage>
</organism>
<reference evidence="1 2" key="1">
    <citation type="submission" date="2021-06" db="EMBL/GenBank/DDBJ databases">
        <authorList>
            <person name="Palmer J.M."/>
        </authorList>
    </citation>
    <scope>NUCLEOTIDE SEQUENCE [LARGE SCALE GENOMIC DNA]</scope>
    <source>
        <strain evidence="2">if_2019</strain>
        <tissue evidence="1">Muscle</tissue>
    </source>
</reference>
<protein>
    <submittedName>
        <fullName evidence="1">Uncharacterized protein</fullName>
    </submittedName>
</protein>
<keyword evidence="2" id="KW-1185">Reference proteome</keyword>
<name>A0ABV0V085_9TELE</name>